<feature type="binding site" evidence="10">
    <location>
        <position position="195"/>
    </location>
    <ligand>
        <name>substrate</name>
    </ligand>
</feature>
<evidence type="ECO:0000256" key="9">
    <source>
        <dbReference type="ARBA" id="ARBA00023315"/>
    </source>
</evidence>
<feature type="binding site" evidence="10">
    <location>
        <position position="223"/>
    </location>
    <ligand>
        <name>substrate</name>
    </ligand>
</feature>
<feature type="compositionally biased region" description="Low complexity" evidence="11">
    <location>
        <begin position="40"/>
        <end position="50"/>
    </location>
</feature>
<evidence type="ECO:0000256" key="11">
    <source>
        <dbReference type="SAM" id="MobiDB-lite"/>
    </source>
</evidence>
<comment type="catalytic activity">
    <reaction evidence="10">
        <text>L-glutamate + acetyl-CoA = N-acetyl-L-glutamate + CoA + H(+)</text>
        <dbReference type="Rhea" id="RHEA:24292"/>
        <dbReference type="ChEBI" id="CHEBI:15378"/>
        <dbReference type="ChEBI" id="CHEBI:29985"/>
        <dbReference type="ChEBI" id="CHEBI:44337"/>
        <dbReference type="ChEBI" id="CHEBI:57287"/>
        <dbReference type="ChEBI" id="CHEBI:57288"/>
        <dbReference type="EC" id="2.3.1.1"/>
    </reaction>
</comment>
<comment type="pathway">
    <text evidence="10">Amino-acid biosynthesis; L-arginine biosynthesis; N(2)-acetyl-L-ornithine from L-glutamate: step 1/4.</text>
</comment>
<feature type="site" description="Cleavage; by autolysis" evidence="10">
    <location>
        <begin position="243"/>
        <end position="244"/>
    </location>
</feature>
<dbReference type="GO" id="GO:0004042">
    <property type="term" value="F:L-glutamate N-acetyltransferase activity"/>
    <property type="evidence" value="ECO:0007669"/>
    <property type="project" value="UniProtKB-UniRule"/>
</dbReference>
<evidence type="ECO:0000313" key="13">
    <source>
        <dbReference type="Proteomes" id="UP000245942"/>
    </source>
</evidence>
<comment type="pathway">
    <text evidence="10">Amino-acid biosynthesis; L-arginine biosynthesis; L-ornithine and N-acetyl-L-glutamate from L-glutamate and N(2)-acetyl-L-ornithine (cyclic): step 1/1.</text>
</comment>
<dbReference type="PANTHER" id="PTHR23100:SF0">
    <property type="entry name" value="ARGININE BIOSYNTHESIS BIFUNCTIONAL PROTEIN ARGJ, MITOCHONDRIAL"/>
    <property type="match status" value="1"/>
</dbReference>
<feature type="compositionally biased region" description="Polar residues" evidence="11">
    <location>
        <begin position="1"/>
        <end position="10"/>
    </location>
</feature>
<feature type="chain" id="PRO_5023380328" description="Arginine biosynthesis bifunctional protein ArgJ beta chain" evidence="10">
    <location>
        <begin position="244"/>
        <end position="495"/>
    </location>
</feature>
<dbReference type="Pfam" id="PF01960">
    <property type="entry name" value="ArgJ"/>
    <property type="match status" value="1"/>
</dbReference>
<evidence type="ECO:0000256" key="10">
    <source>
        <dbReference type="HAMAP-Rule" id="MF_03124"/>
    </source>
</evidence>
<reference evidence="12 13" key="1">
    <citation type="journal article" date="2018" name="Mol. Biol. Evol.">
        <title>Broad Genomic Sampling Reveals a Smut Pathogenic Ancestry of the Fungal Clade Ustilaginomycotina.</title>
        <authorList>
            <person name="Kijpornyongpan T."/>
            <person name="Mondo S.J."/>
            <person name="Barry K."/>
            <person name="Sandor L."/>
            <person name="Lee J."/>
            <person name="Lipzen A."/>
            <person name="Pangilinan J."/>
            <person name="LaButti K."/>
            <person name="Hainaut M."/>
            <person name="Henrissat B."/>
            <person name="Grigoriev I.V."/>
            <person name="Spatafora J.W."/>
            <person name="Aime M.C."/>
        </authorList>
    </citation>
    <scope>NUCLEOTIDE SEQUENCE [LARGE SCALE GENOMIC DNA]</scope>
    <source>
        <strain evidence="12 13">MCA 4718</strain>
    </source>
</reference>
<dbReference type="GO" id="GO:0004358">
    <property type="term" value="F:L-glutamate N-acetyltransferase activity, acting on acetyl-L-ornithine as donor"/>
    <property type="evidence" value="ECO:0007669"/>
    <property type="project" value="UniProtKB-UniRule"/>
</dbReference>
<keyword evidence="3 10" id="KW-0055">Arginine biosynthesis</keyword>
<comment type="function">
    <text evidence="10">Catalyzes two activities which are involved in the cyclic version of arginine biosynthesis: the synthesis of acetylglutamate from glutamate and acetyl-CoA, and of ornithine by transacetylation between acetylornithine and glutamate.</text>
</comment>
<dbReference type="RefSeq" id="XP_025345285.1">
    <property type="nucleotide sequence ID" value="XM_025493386.1"/>
</dbReference>
<evidence type="ECO:0000256" key="6">
    <source>
        <dbReference type="ARBA" id="ARBA00022813"/>
    </source>
</evidence>
<dbReference type="Gene3D" id="3.30.2330.10">
    <property type="entry name" value="arginine biosynthesis bifunctional protein suprefamily"/>
    <property type="match status" value="1"/>
</dbReference>
<evidence type="ECO:0000256" key="4">
    <source>
        <dbReference type="ARBA" id="ARBA00022605"/>
    </source>
</evidence>
<dbReference type="FunFam" id="3.30.2330.10:FF:000001">
    <property type="entry name" value="Arginine biosynthesis bifunctional protein ArgJ, mitochondrial"/>
    <property type="match status" value="1"/>
</dbReference>
<feature type="binding site" evidence="10">
    <location>
        <position position="332"/>
    </location>
    <ligand>
        <name>substrate</name>
    </ligand>
</feature>
<dbReference type="GO" id="GO:0006592">
    <property type="term" value="P:ornithine biosynthetic process"/>
    <property type="evidence" value="ECO:0007669"/>
    <property type="project" value="TreeGrafter"/>
</dbReference>
<proteinExistence type="inferred from homology"/>
<sequence length="495" mass="51636">MRHSSTSTKAQRFVHPIDPSTIPHGFTTSATYSGIKAAISPKPAASSSSPSSPPPKPDLALIHSTTAKAPAAAGTFTKNAFKAAPVVLSSKLLVQQGRRARSILINSGCANAVTGKRGMADAEKCVAQVGGLLQEGGVDQGEASTLLLSTGVIGVPLPMDTISKHIPGLVTDVQSPSSSASAAEKWHETARAFMTTDTFPKLRTRTFTLGSSSTTYRMLGIDKGAGMIHPSMSGPKSSGALHATLLGFIATDAPIAPAALQSALEYAVERSFNCISVDGDMSTNDTILALANGAAAEGLKEIEEGSEEYTAFAEELRSFCEELAKLIVRDGEGAEKFVEITVKNAPTRQHAHSIASSISTSALVKCALHGSDANWGRILCAVGYAPLPTNTDGANEAQGWSIDPQKVTVKFLPAKGASQGEELVVLLDGAPQKVDEEAAGRLLQQEDICISVDLQGGQWSGGGAAASAKQATEEATYWTCDFSKEYVAINGDYRT</sequence>
<keyword evidence="4 10" id="KW-0028">Amino-acid biosynthesis</keyword>
<keyword evidence="8 10" id="KW-0511">Multifunctional enzyme</keyword>
<comment type="subunit">
    <text evidence="10">Heterodimer of an alpha and a beta chain.</text>
</comment>
<feature type="site" description="Involved in the stabilization of negative charge on the oxyanion by the formation of the oxyanion hole" evidence="10">
    <location>
        <position position="150"/>
    </location>
</feature>
<dbReference type="OrthoDB" id="2017946at2759"/>
<keyword evidence="9 10" id="KW-0012">Acyltransferase</keyword>
<feature type="region of interest" description="Disordered" evidence="11">
    <location>
        <begin position="1"/>
        <end position="25"/>
    </location>
</feature>
<keyword evidence="13" id="KW-1185">Reference proteome</keyword>
<comment type="subcellular location">
    <subcellularLocation>
        <location evidence="1 10">Mitochondrion matrix</location>
    </subcellularLocation>
</comment>
<dbReference type="NCBIfam" id="TIGR00120">
    <property type="entry name" value="ArgJ"/>
    <property type="match status" value="1"/>
</dbReference>
<feature type="binding site" evidence="10">
    <location>
        <position position="490"/>
    </location>
    <ligand>
        <name>substrate</name>
    </ligand>
</feature>
<evidence type="ECO:0000313" key="12">
    <source>
        <dbReference type="EMBL" id="PWN18125.1"/>
    </source>
</evidence>
<dbReference type="SUPFAM" id="SSF56266">
    <property type="entry name" value="DmpA/ArgJ-like"/>
    <property type="match status" value="1"/>
</dbReference>
<comment type="similarity">
    <text evidence="2 10">Belongs to the ArgJ family.</text>
</comment>
<dbReference type="GO" id="GO:0006526">
    <property type="term" value="P:L-arginine biosynthetic process"/>
    <property type="evidence" value="ECO:0007669"/>
    <property type="project" value="UniProtKB-UniRule"/>
</dbReference>
<dbReference type="EMBL" id="KZ819338">
    <property type="protein sequence ID" value="PWN18125.1"/>
    <property type="molecule type" value="Genomic_DNA"/>
</dbReference>
<feature type="active site" description="Nucleophile" evidence="10">
    <location>
        <position position="244"/>
    </location>
</feature>
<dbReference type="InterPro" id="IPR016117">
    <property type="entry name" value="ArgJ-like_dom_sf"/>
</dbReference>
<dbReference type="InterPro" id="IPR042195">
    <property type="entry name" value="ArgJ_beta_C"/>
</dbReference>
<evidence type="ECO:0000256" key="5">
    <source>
        <dbReference type="ARBA" id="ARBA00022679"/>
    </source>
</evidence>
<accession>A0A316U593</accession>
<evidence type="ECO:0000256" key="3">
    <source>
        <dbReference type="ARBA" id="ARBA00022571"/>
    </source>
</evidence>
<dbReference type="Gene3D" id="3.60.70.12">
    <property type="entry name" value="L-amino peptidase D-ALA esterase/amidase"/>
    <property type="match status" value="1"/>
</dbReference>
<organism evidence="12 13">
    <name type="scientific">Pseudomicrostroma glucosiphilum</name>
    <dbReference type="NCBI Taxonomy" id="1684307"/>
    <lineage>
        <taxon>Eukaryota</taxon>
        <taxon>Fungi</taxon>
        <taxon>Dikarya</taxon>
        <taxon>Basidiomycota</taxon>
        <taxon>Ustilaginomycotina</taxon>
        <taxon>Exobasidiomycetes</taxon>
        <taxon>Microstromatales</taxon>
        <taxon>Microstromatales incertae sedis</taxon>
        <taxon>Pseudomicrostroma</taxon>
    </lineage>
</organism>
<evidence type="ECO:0000256" key="8">
    <source>
        <dbReference type="ARBA" id="ARBA00023268"/>
    </source>
</evidence>
<feature type="site" description="Involved in the stabilization of negative charge on the oxyanion by the formation of the oxyanion hole" evidence="10">
    <location>
        <position position="151"/>
    </location>
</feature>
<keyword evidence="7 10" id="KW-0496">Mitochondrion</keyword>
<name>A0A316U593_9BASI</name>
<evidence type="ECO:0000256" key="2">
    <source>
        <dbReference type="ARBA" id="ARBA00006774"/>
    </source>
</evidence>
<dbReference type="AlphaFoldDB" id="A0A316U593"/>
<dbReference type="GO" id="GO:0005759">
    <property type="term" value="C:mitochondrial matrix"/>
    <property type="evidence" value="ECO:0007669"/>
    <property type="project" value="UniProtKB-SubCell"/>
</dbReference>
<dbReference type="FunFam" id="3.10.20.340:FF:000002">
    <property type="entry name" value="Arginine biosynthesis bifunctional protein ArgJ, mitochondrial"/>
    <property type="match status" value="1"/>
</dbReference>
<evidence type="ECO:0000256" key="7">
    <source>
        <dbReference type="ARBA" id="ARBA00023128"/>
    </source>
</evidence>
<feature type="binding site" evidence="10">
    <location>
        <position position="495"/>
    </location>
    <ligand>
        <name>substrate</name>
    </ligand>
</feature>
<dbReference type="Gene3D" id="3.10.20.340">
    <property type="entry name" value="ArgJ beta chain, C-terminal domain"/>
    <property type="match status" value="1"/>
</dbReference>
<dbReference type="EC" id="2.3.1.1" evidence="10"/>
<dbReference type="FunFam" id="3.60.70.12:FF:000006">
    <property type="entry name" value="Arginine biosynthesis bifunctional protein ArgJ, mitochondrial"/>
    <property type="match status" value="1"/>
</dbReference>
<dbReference type="InterPro" id="IPR002813">
    <property type="entry name" value="Arg_biosynth_ArgJ"/>
</dbReference>
<keyword evidence="5 10" id="KW-0808">Transferase</keyword>
<comment type="catalytic activity">
    <reaction evidence="10">
        <text>N(2)-acetyl-L-ornithine + L-glutamate = N-acetyl-L-glutamate + L-ornithine</text>
        <dbReference type="Rhea" id="RHEA:15349"/>
        <dbReference type="ChEBI" id="CHEBI:29985"/>
        <dbReference type="ChEBI" id="CHEBI:44337"/>
        <dbReference type="ChEBI" id="CHEBI:46911"/>
        <dbReference type="ChEBI" id="CHEBI:57805"/>
        <dbReference type="EC" id="2.3.1.35"/>
    </reaction>
</comment>
<dbReference type="PANTHER" id="PTHR23100">
    <property type="entry name" value="ARGININE BIOSYNTHESIS BIFUNCTIONAL PROTEIN ARGJ"/>
    <property type="match status" value="1"/>
</dbReference>
<dbReference type="CDD" id="cd02152">
    <property type="entry name" value="OAT"/>
    <property type="match status" value="1"/>
</dbReference>
<dbReference type="HAMAP" id="MF_01106">
    <property type="entry name" value="ArgJ"/>
    <property type="match status" value="1"/>
</dbReference>
<dbReference type="UniPathway" id="UPA00068">
    <property type="reaction ID" value="UER00106"/>
</dbReference>
<dbReference type="EC" id="2.3.1.35" evidence="10"/>
<feature type="chain" id="PRO_5023380327" description="Arginine biosynthesis bifunctional protein ArgJ alpha chain" evidence="10">
    <location>
        <begin position="1"/>
        <end position="243"/>
    </location>
</feature>
<feature type="region of interest" description="Disordered" evidence="11">
    <location>
        <begin position="40"/>
        <end position="60"/>
    </location>
</feature>
<feature type="binding site" evidence="10">
    <location>
        <position position="244"/>
    </location>
    <ligand>
        <name>substrate</name>
    </ligand>
</feature>
<keyword evidence="6 10" id="KW-0068">Autocatalytic cleavage</keyword>
<dbReference type="GeneID" id="37015120"/>
<dbReference type="NCBIfam" id="NF003802">
    <property type="entry name" value="PRK05388.1"/>
    <property type="match status" value="1"/>
</dbReference>
<gene>
    <name evidence="12" type="ORF">BCV69DRAFT_285422</name>
</gene>
<evidence type="ECO:0000256" key="1">
    <source>
        <dbReference type="ARBA" id="ARBA00004305"/>
    </source>
</evidence>
<protein>
    <recommendedName>
        <fullName evidence="10">Arginine biosynthesis bifunctional protein ArgJ, mitochondrial</fullName>
    </recommendedName>
    <domain>
        <recommendedName>
            <fullName evidence="10">Glutamate N-acetyltransferase</fullName>
            <shortName evidence="10">GAT</shortName>
            <ecNumber evidence="10">2.3.1.35</ecNumber>
        </recommendedName>
        <alternativeName>
            <fullName evidence="10">Ornithine acetyltransferase</fullName>
            <shortName evidence="10">OATase</shortName>
        </alternativeName>
        <alternativeName>
            <fullName evidence="10">Ornithine transacetylase</fullName>
        </alternativeName>
    </domain>
    <domain>
        <recommendedName>
            <fullName evidence="10">Amino-acid acetyltransferase</fullName>
            <ecNumber evidence="10">2.3.1.1</ecNumber>
        </recommendedName>
        <alternativeName>
            <fullName evidence="10">N-acetylglutamate synthase</fullName>
            <shortName evidence="10">AGS</shortName>
        </alternativeName>
    </domain>
    <component>
        <recommendedName>
            <fullName evidence="10">Arginine biosynthesis bifunctional protein ArgJ alpha chain</fullName>
        </recommendedName>
    </component>
    <component>
        <recommendedName>
            <fullName evidence="10">Arginine biosynthesis bifunctional protein ArgJ beta chain</fullName>
        </recommendedName>
    </component>
</protein>
<dbReference type="STRING" id="1684307.A0A316U593"/>
<dbReference type="Proteomes" id="UP000245942">
    <property type="component" value="Unassembled WGS sequence"/>
</dbReference>
<comment type="PTM">
    <text evidence="10">The alpha and beta chains are autoproteolytically processed from a single precursor protein within the mitochondrion.</text>
</comment>